<organism evidence="7 8">
    <name type="scientific">Bacillus taeanensis</name>
    <dbReference type="NCBI Taxonomy" id="273032"/>
    <lineage>
        <taxon>Bacteria</taxon>
        <taxon>Bacillati</taxon>
        <taxon>Bacillota</taxon>
        <taxon>Bacilli</taxon>
        <taxon>Bacillales</taxon>
        <taxon>Bacillaceae</taxon>
        <taxon>Bacillus</taxon>
    </lineage>
</organism>
<dbReference type="InterPro" id="IPR001123">
    <property type="entry name" value="LeuE-type"/>
</dbReference>
<keyword evidence="2" id="KW-1003">Cell membrane</keyword>
<evidence type="ECO:0000313" key="8">
    <source>
        <dbReference type="Proteomes" id="UP000253314"/>
    </source>
</evidence>
<feature type="transmembrane region" description="Helical" evidence="6">
    <location>
        <begin position="184"/>
        <end position="202"/>
    </location>
</feature>
<evidence type="ECO:0000256" key="1">
    <source>
        <dbReference type="ARBA" id="ARBA00004651"/>
    </source>
</evidence>
<dbReference type="AlphaFoldDB" id="A0A366XZY4"/>
<comment type="subcellular location">
    <subcellularLocation>
        <location evidence="1">Cell membrane</location>
        <topology evidence="1">Multi-pass membrane protein</topology>
    </subcellularLocation>
</comment>
<keyword evidence="4 6" id="KW-1133">Transmembrane helix</keyword>
<evidence type="ECO:0000313" key="7">
    <source>
        <dbReference type="EMBL" id="RBW69713.1"/>
    </source>
</evidence>
<keyword evidence="8" id="KW-1185">Reference proteome</keyword>
<sequence>MTQLIGFIVLGLSIAAPIGPINVEIMKRGIYNGFWSSFLVGCGGMSSDLILMFCMYFGLAAFLQAPMIEMILLLLGSVVLTSMGVQSMNLKREAPKLEDRNEQRGSYLNSYLTGAIIAAFNPMNLLFWMGIYGSVLSTSLASSDKVQAFVNSTAVFIGIGMWNLNLAMTVHFGRLLVKPNLLKWISFFAGAVLVLYGIRFGYEAFLKLF</sequence>
<dbReference type="Proteomes" id="UP000253314">
    <property type="component" value="Unassembled WGS sequence"/>
</dbReference>
<dbReference type="GO" id="GO:0005886">
    <property type="term" value="C:plasma membrane"/>
    <property type="evidence" value="ECO:0007669"/>
    <property type="project" value="UniProtKB-SubCell"/>
</dbReference>
<keyword evidence="5 6" id="KW-0472">Membrane</keyword>
<name>A0A366XZY4_9BACI</name>
<proteinExistence type="predicted"/>
<dbReference type="GO" id="GO:0015171">
    <property type="term" value="F:amino acid transmembrane transporter activity"/>
    <property type="evidence" value="ECO:0007669"/>
    <property type="project" value="TreeGrafter"/>
</dbReference>
<evidence type="ECO:0000256" key="4">
    <source>
        <dbReference type="ARBA" id="ARBA00022989"/>
    </source>
</evidence>
<keyword evidence="3 6" id="KW-0812">Transmembrane</keyword>
<evidence type="ECO:0000256" key="5">
    <source>
        <dbReference type="ARBA" id="ARBA00023136"/>
    </source>
</evidence>
<feature type="transmembrane region" description="Helical" evidence="6">
    <location>
        <begin position="71"/>
        <end position="90"/>
    </location>
</feature>
<dbReference type="RefSeq" id="WP_113805795.1">
    <property type="nucleotide sequence ID" value="NZ_QOCW01000008.1"/>
</dbReference>
<comment type="caution">
    <text evidence="7">The sequence shown here is derived from an EMBL/GenBank/DDBJ whole genome shotgun (WGS) entry which is preliminary data.</text>
</comment>
<dbReference type="PANTHER" id="PTHR30086:SF6">
    <property type="entry name" value="AMINO ACID EFFLUX PROTEIN YCGF-RELATED"/>
    <property type="match status" value="1"/>
</dbReference>
<feature type="transmembrane region" description="Helical" evidence="6">
    <location>
        <begin position="33"/>
        <end position="59"/>
    </location>
</feature>
<evidence type="ECO:0000256" key="3">
    <source>
        <dbReference type="ARBA" id="ARBA00022692"/>
    </source>
</evidence>
<accession>A0A366XZY4</accession>
<dbReference type="OrthoDB" id="7874789at2"/>
<evidence type="ECO:0000256" key="2">
    <source>
        <dbReference type="ARBA" id="ARBA00022475"/>
    </source>
</evidence>
<evidence type="ECO:0008006" key="9">
    <source>
        <dbReference type="Google" id="ProtNLM"/>
    </source>
</evidence>
<feature type="transmembrane region" description="Helical" evidence="6">
    <location>
        <begin position="110"/>
        <end position="136"/>
    </location>
</feature>
<protein>
    <recommendedName>
        <fullName evidence="9">Amino acid transporter</fullName>
    </recommendedName>
</protein>
<gene>
    <name evidence="7" type="ORF">DS031_09245</name>
</gene>
<dbReference type="EMBL" id="QOCW01000008">
    <property type="protein sequence ID" value="RBW69713.1"/>
    <property type="molecule type" value="Genomic_DNA"/>
</dbReference>
<reference evidence="7 8" key="1">
    <citation type="submission" date="2018-07" db="EMBL/GenBank/DDBJ databases">
        <title>Lottiidibacillus patelloidae gen. nov., sp. nov., isolated from the intestinal tract of a marine limpet and the reclassification of B. taeanensis BH030017T, B. algicola KMM 3737T and B. hwajinpoensis SW-72T as genus Lottiidibacillus.</title>
        <authorList>
            <person name="Liu R."/>
            <person name="Huang Z."/>
        </authorList>
    </citation>
    <scope>NUCLEOTIDE SEQUENCE [LARGE SCALE GENOMIC DNA]</scope>
    <source>
        <strain evidence="7 8">BH030017</strain>
    </source>
</reference>
<dbReference type="PANTHER" id="PTHR30086">
    <property type="entry name" value="ARGININE EXPORTER PROTEIN ARGO"/>
    <property type="match status" value="1"/>
</dbReference>
<dbReference type="Pfam" id="PF01810">
    <property type="entry name" value="LysE"/>
    <property type="match status" value="1"/>
</dbReference>
<feature type="transmembrane region" description="Helical" evidence="6">
    <location>
        <begin position="148"/>
        <end position="172"/>
    </location>
</feature>
<evidence type="ECO:0000256" key="6">
    <source>
        <dbReference type="SAM" id="Phobius"/>
    </source>
</evidence>